<dbReference type="Gene3D" id="4.10.60.10">
    <property type="entry name" value="Zinc finger, CCHC-type"/>
    <property type="match status" value="1"/>
</dbReference>
<dbReference type="InterPro" id="IPR053098">
    <property type="entry name" value="Petuviruses_polyprotein"/>
</dbReference>
<dbReference type="SMART" id="SM00343">
    <property type="entry name" value="ZnF_C2HC"/>
    <property type="match status" value="1"/>
</dbReference>
<dbReference type="InterPro" id="IPR001878">
    <property type="entry name" value="Znf_CCHC"/>
</dbReference>
<proteinExistence type="predicted"/>
<dbReference type="SUPFAM" id="SSF57756">
    <property type="entry name" value="Retrovirus zinc finger-like domains"/>
    <property type="match status" value="1"/>
</dbReference>
<dbReference type="Pfam" id="PF00098">
    <property type="entry name" value="zf-CCHC"/>
    <property type="match status" value="1"/>
</dbReference>
<evidence type="ECO:0000313" key="4">
    <source>
        <dbReference type="EMBL" id="MBA0727838.1"/>
    </source>
</evidence>
<feature type="compositionally biased region" description="Basic and acidic residues" evidence="2">
    <location>
        <begin position="1"/>
        <end position="10"/>
    </location>
</feature>
<feature type="region of interest" description="Disordered" evidence="2">
    <location>
        <begin position="51"/>
        <end position="149"/>
    </location>
</feature>
<dbReference type="PROSITE" id="PS50158">
    <property type="entry name" value="ZF_CCHC"/>
    <property type="match status" value="1"/>
</dbReference>
<feature type="region of interest" description="Disordered" evidence="2">
    <location>
        <begin position="1"/>
        <end position="26"/>
    </location>
</feature>
<feature type="compositionally biased region" description="Basic and acidic residues" evidence="2">
    <location>
        <begin position="107"/>
        <end position="133"/>
    </location>
</feature>
<keyword evidence="1" id="KW-0479">Metal-binding</keyword>
<dbReference type="InterPro" id="IPR036875">
    <property type="entry name" value="Znf_CCHC_sf"/>
</dbReference>
<dbReference type="PANTHER" id="PTHR48435">
    <property type="entry name" value="POLYPROTEIN"/>
    <property type="match status" value="1"/>
</dbReference>
<gene>
    <name evidence="4" type="ORF">Golax_000790</name>
</gene>
<feature type="non-terminal residue" evidence="4">
    <location>
        <position position="1"/>
    </location>
</feature>
<organism evidence="4 5">
    <name type="scientific">Gossypium laxum</name>
    <dbReference type="NCBI Taxonomy" id="34288"/>
    <lineage>
        <taxon>Eukaryota</taxon>
        <taxon>Viridiplantae</taxon>
        <taxon>Streptophyta</taxon>
        <taxon>Embryophyta</taxon>
        <taxon>Tracheophyta</taxon>
        <taxon>Spermatophyta</taxon>
        <taxon>Magnoliopsida</taxon>
        <taxon>eudicotyledons</taxon>
        <taxon>Gunneridae</taxon>
        <taxon>Pentapetalae</taxon>
        <taxon>rosids</taxon>
        <taxon>malvids</taxon>
        <taxon>Malvales</taxon>
        <taxon>Malvaceae</taxon>
        <taxon>Malvoideae</taxon>
        <taxon>Gossypium</taxon>
    </lineage>
</organism>
<feature type="region of interest" description="Disordered" evidence="2">
    <location>
        <begin position="180"/>
        <end position="201"/>
    </location>
</feature>
<dbReference type="GO" id="GO:0008270">
    <property type="term" value="F:zinc ion binding"/>
    <property type="evidence" value="ECO:0007669"/>
    <property type="project" value="UniProtKB-KW"/>
</dbReference>
<comment type="caution">
    <text evidence="4">The sequence shown here is derived from an EMBL/GenBank/DDBJ whole genome shotgun (WGS) entry which is preliminary data.</text>
</comment>
<reference evidence="4 5" key="1">
    <citation type="journal article" date="2019" name="Genome Biol. Evol.">
        <title>Insights into the evolution of the New World diploid cottons (Gossypium, subgenus Houzingenia) based on genome sequencing.</title>
        <authorList>
            <person name="Grover C.E."/>
            <person name="Arick M.A. 2nd"/>
            <person name="Thrash A."/>
            <person name="Conover J.L."/>
            <person name="Sanders W.S."/>
            <person name="Peterson D.G."/>
            <person name="Frelichowski J.E."/>
            <person name="Scheffler J.A."/>
            <person name="Scheffler B.E."/>
            <person name="Wendel J.F."/>
        </authorList>
    </citation>
    <scope>NUCLEOTIDE SEQUENCE [LARGE SCALE GENOMIC DNA]</scope>
    <source>
        <strain evidence="4">4</strain>
        <tissue evidence="4">Leaf</tissue>
    </source>
</reference>
<feature type="compositionally biased region" description="Polar residues" evidence="2">
    <location>
        <begin position="76"/>
        <end position="85"/>
    </location>
</feature>
<evidence type="ECO:0000313" key="5">
    <source>
        <dbReference type="Proteomes" id="UP000593574"/>
    </source>
</evidence>
<sequence>RLKKPSEVEHQFSPPPPPPKKDPQDKQKWLVKPLKQPCYKRINKWIRILKETGKIPPPNPSRNGIKLFPSIRQLDTPPSSETQKINFPPLEEKKKPNTYDLFLQIKAQKEAEKKEAEERKRQKEKALGKRPVEEENTEKSPSPPRQVSKSLMIQKEKLSNSNPLSKFLEDYNQEMLPKISILQKPKESSSSKSTSEDFESSDVNLDLQVMATTQPNVKVEMSDDKEMIEAAEPSNARHSPHVSGGKMIFTLDDIPTNKWPERLQEFHAWLETKRLTEKSHYNILMEFVSRFAGMLKDWWNPISQEYQMQFLVLTDLSQAIKIIHNHFIRSPEDLLTLKRRKFLKKRCCSYKRRDLSKHFYAITKLFCALGLDPSLKQGVLTSIPDPLQVVVYHNLQRQGKNIINLTIGEIQQETFIALEDLCNRRKVFKDYLHGDRMLDKACDDSYLKIKCGKEKSCYCPTRKKKHFRRFKKFAPKIPRKKKFRWRFLKKKRFSKEVKSTRCYICNQKGHFAKSCPNNKKGAKMIQ</sequence>
<evidence type="ECO:0000259" key="3">
    <source>
        <dbReference type="PROSITE" id="PS50158"/>
    </source>
</evidence>
<keyword evidence="1" id="KW-0862">Zinc</keyword>
<keyword evidence="5" id="KW-1185">Reference proteome</keyword>
<evidence type="ECO:0000256" key="2">
    <source>
        <dbReference type="SAM" id="MobiDB-lite"/>
    </source>
</evidence>
<dbReference type="GO" id="GO:0003676">
    <property type="term" value="F:nucleic acid binding"/>
    <property type="evidence" value="ECO:0007669"/>
    <property type="project" value="InterPro"/>
</dbReference>
<dbReference type="EMBL" id="JABEZV010000013">
    <property type="protein sequence ID" value="MBA0727838.1"/>
    <property type="molecule type" value="Genomic_DNA"/>
</dbReference>
<dbReference type="Proteomes" id="UP000593574">
    <property type="component" value="Unassembled WGS sequence"/>
</dbReference>
<name>A0A7J9AUT2_9ROSI</name>
<feature type="domain" description="CCHC-type" evidence="3">
    <location>
        <begin position="501"/>
        <end position="517"/>
    </location>
</feature>
<dbReference type="AlphaFoldDB" id="A0A7J9AUT2"/>
<evidence type="ECO:0000256" key="1">
    <source>
        <dbReference type="PROSITE-ProRule" id="PRU00047"/>
    </source>
</evidence>
<accession>A0A7J9AUT2</accession>
<keyword evidence="1" id="KW-0863">Zinc-finger</keyword>
<dbReference type="PANTHER" id="PTHR48435:SF1">
    <property type="entry name" value="POLYPROTEIN"/>
    <property type="match status" value="1"/>
</dbReference>
<protein>
    <recommendedName>
        <fullName evidence="3">CCHC-type domain-containing protein</fullName>
    </recommendedName>
</protein>